<sequence>MLAAKITEPEATTVGETMEAITEVIKDLYTGSEITNALQSVNTSAFYQKQKDHKIKKRSKKKQITYVYLFRTKKMTATFALHKFLGLFMRKQYEHSEPDDQNDTYKRMRAERDIEFAMQNGGVSKAMGKALDYHNNTGHSEVPKAEIPRQVEIHLKKQVEPINVPIGSIQKEQMADITHEEIKQQIEALDDEKSPEPSGIAPLYLKLLLGHFDFIQLITITFNEIIQLKNIVPDNRLYKFDHKFLIKDNNLTRDQNGDLKTRPIACAEQLLNVLHRIVKKRIQKDLVIDPNQYVNQACGQLQAKLKVAQAIKNGFTIINFDVKSAFNSLRHDILARNLNGNNIGPATHKYIMYATIARWSQSISSFTYIQMIIKFQSDSC</sequence>
<keyword evidence="2" id="KW-0695">RNA-directed DNA polymerase</keyword>
<protein>
    <submittedName>
        <fullName evidence="2">Reverse transcriptase (RNA-dependent DNA polymerase)</fullName>
    </submittedName>
    <submittedName>
        <fullName evidence="3">Reverse_transcriptase (RNA-dependent DNA polymerase)</fullName>
    </submittedName>
</protein>
<organism evidence="2">
    <name type="scientific">Hexamita inflata</name>
    <dbReference type="NCBI Taxonomy" id="28002"/>
    <lineage>
        <taxon>Eukaryota</taxon>
        <taxon>Metamonada</taxon>
        <taxon>Diplomonadida</taxon>
        <taxon>Hexamitidae</taxon>
        <taxon>Hexamitinae</taxon>
        <taxon>Hexamita</taxon>
    </lineage>
</organism>
<evidence type="ECO:0000313" key="4">
    <source>
        <dbReference type="EMBL" id="CAL6042575.1"/>
    </source>
</evidence>
<comment type="caution">
    <text evidence="2">The sequence shown here is derived from an EMBL/GenBank/DDBJ whole genome shotgun (WGS) entry which is preliminary data.</text>
</comment>
<gene>
    <name evidence="1" type="ORF">HINF_LOCUS31883</name>
    <name evidence="2" type="ORF">HINF_LOCUS31889</name>
    <name evidence="3" type="ORF">HINF_LOCUS39651</name>
    <name evidence="4" type="ORF">HINF_LOCUS39657</name>
</gene>
<evidence type="ECO:0000313" key="3">
    <source>
        <dbReference type="EMBL" id="CAL6042563.1"/>
    </source>
</evidence>
<evidence type="ECO:0000313" key="5">
    <source>
        <dbReference type="Proteomes" id="UP001642409"/>
    </source>
</evidence>
<keyword evidence="2" id="KW-0808">Transferase</keyword>
<evidence type="ECO:0000313" key="1">
    <source>
        <dbReference type="EMBL" id="CAI9944238.1"/>
    </source>
</evidence>
<dbReference type="EMBL" id="CATOUU010000722">
    <property type="protein sequence ID" value="CAI9944244.1"/>
    <property type="molecule type" value="Genomic_DNA"/>
</dbReference>
<keyword evidence="2" id="KW-0548">Nucleotidyltransferase</keyword>
<dbReference type="EMBL" id="CAXDID020000154">
    <property type="protein sequence ID" value="CAL6042563.1"/>
    <property type="molecule type" value="Genomic_DNA"/>
</dbReference>
<dbReference type="AlphaFoldDB" id="A0AA86U7K0"/>
<proteinExistence type="predicted"/>
<name>A0AA86U7K0_9EUKA</name>
<reference evidence="2" key="1">
    <citation type="submission" date="2023-06" db="EMBL/GenBank/DDBJ databases">
        <authorList>
            <person name="Kurt Z."/>
        </authorList>
    </citation>
    <scope>NUCLEOTIDE SEQUENCE</scope>
</reference>
<dbReference type="EMBL" id="CAXDID020000154">
    <property type="protein sequence ID" value="CAL6042575.1"/>
    <property type="molecule type" value="Genomic_DNA"/>
</dbReference>
<dbReference type="GO" id="GO:0003964">
    <property type="term" value="F:RNA-directed DNA polymerase activity"/>
    <property type="evidence" value="ECO:0007669"/>
    <property type="project" value="UniProtKB-KW"/>
</dbReference>
<keyword evidence="5" id="KW-1185">Reference proteome</keyword>
<dbReference type="EMBL" id="CATOUU010000722">
    <property type="protein sequence ID" value="CAI9944238.1"/>
    <property type="molecule type" value="Genomic_DNA"/>
</dbReference>
<dbReference type="Proteomes" id="UP001642409">
    <property type="component" value="Unassembled WGS sequence"/>
</dbReference>
<evidence type="ECO:0000313" key="2">
    <source>
        <dbReference type="EMBL" id="CAI9944244.1"/>
    </source>
</evidence>
<accession>A0AA86U7K0</accession>
<reference evidence="3 5" key="2">
    <citation type="submission" date="2024-07" db="EMBL/GenBank/DDBJ databases">
        <authorList>
            <person name="Akdeniz Z."/>
        </authorList>
    </citation>
    <scope>NUCLEOTIDE SEQUENCE [LARGE SCALE GENOMIC DNA]</scope>
</reference>